<dbReference type="RefSeq" id="WP_101249615.1">
    <property type="nucleotide sequence ID" value="NZ_PIUM01000004.1"/>
</dbReference>
<gene>
    <name evidence="2" type="ORF">CWS72_05720</name>
</gene>
<comment type="caution">
    <text evidence="2">The sequence shown here is derived from an EMBL/GenBank/DDBJ whole genome shotgun (WGS) entry which is preliminary data.</text>
</comment>
<keyword evidence="1" id="KW-0472">Membrane</keyword>
<dbReference type="EMBL" id="PIUM01000004">
    <property type="protein sequence ID" value="PKU25560.1"/>
    <property type="molecule type" value="Genomic_DNA"/>
</dbReference>
<evidence type="ECO:0000256" key="1">
    <source>
        <dbReference type="SAM" id="Phobius"/>
    </source>
</evidence>
<evidence type="ECO:0000313" key="3">
    <source>
        <dbReference type="Proteomes" id="UP000233293"/>
    </source>
</evidence>
<dbReference type="AlphaFoldDB" id="A0A2N3PYT4"/>
<protein>
    <recommendedName>
        <fullName evidence="4">Flagellar protein FliL</fullName>
    </recommendedName>
</protein>
<sequence>MKKVIIIVVLVVILILGVIGGLSMFGMGPFPNLLTSLKSEEKAAPAEQPVAAESRDRVYDLGTFIIPLVAKHAIGRQIGMDLAIVVDVESAGKVAAELPRLQNALLVDLYDFVPQHADAHSAGDREAIHQRLIKVACRLFGEKAIHDVVIKSLYDR</sequence>
<keyword evidence="1" id="KW-0812">Transmembrane</keyword>
<reference evidence="3" key="1">
    <citation type="submission" date="2017-12" db="EMBL/GenBank/DDBJ databases">
        <title>Draft genome sequence of Telmatospirillum siberiense 26-4b1T, an acidotolerant peatland alphaproteobacterium potentially involved in sulfur cycling.</title>
        <authorList>
            <person name="Hausmann B."/>
            <person name="Pjevac P."/>
            <person name="Schreck K."/>
            <person name="Herbold C.W."/>
            <person name="Daims H."/>
            <person name="Wagner M."/>
            <person name="Pester M."/>
            <person name="Loy A."/>
        </authorList>
    </citation>
    <scope>NUCLEOTIDE SEQUENCE [LARGE SCALE GENOMIC DNA]</scope>
    <source>
        <strain evidence="3">26-4b1</strain>
    </source>
</reference>
<keyword evidence="1" id="KW-1133">Transmembrane helix</keyword>
<accession>A0A2N3PYT4</accession>
<evidence type="ECO:0000313" key="2">
    <source>
        <dbReference type="EMBL" id="PKU25560.1"/>
    </source>
</evidence>
<evidence type="ECO:0008006" key="4">
    <source>
        <dbReference type="Google" id="ProtNLM"/>
    </source>
</evidence>
<dbReference type="Proteomes" id="UP000233293">
    <property type="component" value="Unassembled WGS sequence"/>
</dbReference>
<feature type="transmembrane region" description="Helical" evidence="1">
    <location>
        <begin position="6"/>
        <end position="28"/>
    </location>
</feature>
<name>A0A2N3PYT4_9PROT</name>
<organism evidence="2 3">
    <name type="scientific">Telmatospirillum siberiense</name>
    <dbReference type="NCBI Taxonomy" id="382514"/>
    <lineage>
        <taxon>Bacteria</taxon>
        <taxon>Pseudomonadati</taxon>
        <taxon>Pseudomonadota</taxon>
        <taxon>Alphaproteobacteria</taxon>
        <taxon>Rhodospirillales</taxon>
        <taxon>Rhodospirillaceae</taxon>
        <taxon>Telmatospirillum</taxon>
    </lineage>
</organism>
<keyword evidence="3" id="KW-1185">Reference proteome</keyword>
<proteinExistence type="predicted"/>